<evidence type="ECO:0000256" key="6">
    <source>
        <dbReference type="ARBA" id="ARBA00023122"/>
    </source>
</evidence>
<comment type="catalytic activity">
    <reaction evidence="9">
        <text>L-homocysteine + L-serine = L,L-cystathionine + H2O</text>
        <dbReference type="Rhea" id="RHEA:10112"/>
        <dbReference type="ChEBI" id="CHEBI:15377"/>
        <dbReference type="ChEBI" id="CHEBI:33384"/>
        <dbReference type="ChEBI" id="CHEBI:58161"/>
        <dbReference type="ChEBI" id="CHEBI:58199"/>
        <dbReference type="EC" id="4.2.1.22"/>
    </reaction>
</comment>
<dbReference type="GO" id="GO:0005737">
    <property type="term" value="C:cytoplasm"/>
    <property type="evidence" value="ECO:0007669"/>
    <property type="project" value="InterPro"/>
</dbReference>
<name>A0A3A3Z3F3_9ACTN</name>
<dbReference type="CDD" id="cd04608">
    <property type="entry name" value="CBS_pair_CBS"/>
    <property type="match status" value="1"/>
</dbReference>
<dbReference type="InterPro" id="IPR000644">
    <property type="entry name" value="CBS_dom"/>
</dbReference>
<keyword evidence="7 13" id="KW-0456">Lyase</keyword>
<dbReference type="AlphaFoldDB" id="A0A3A3Z3F3"/>
<dbReference type="Pfam" id="PF00291">
    <property type="entry name" value="PALP"/>
    <property type="match status" value="1"/>
</dbReference>
<dbReference type="NCBIfam" id="TIGR01137">
    <property type="entry name" value="cysta_beta"/>
    <property type="match status" value="1"/>
</dbReference>
<keyword evidence="14" id="KW-1185">Reference proteome</keyword>
<evidence type="ECO:0000256" key="8">
    <source>
        <dbReference type="ARBA" id="ARBA00026192"/>
    </source>
</evidence>
<keyword evidence="6 11" id="KW-0129">CBS domain</keyword>
<sequence>MEYADSVVDLIGGTPLVRLRTVTEGLAPLVLAKVEYFNPGGSVKDRIAVRMVDAAEASGALQPGGTIVEPTSGNTGVGLAIVAQQRGYSCVFVCPDKVSQDKVNTLRAYGAEVVVCPTAVAPEDPRSYYSVSDRLVRERPGAWKPDQYANPENPASHYHSTGPELWEQTAGRITHFVTGVGTGGTISGTGRYLKEASGGRVRVVGVDPEGSVYSGGDGRPYLVEGVGEDFWPEAYDKGVADEIVAVSDRDSFVMTRRLAREEGLLVGGSCGMAVAGALRVAERLGPDDVVVVLLPDGGRGYLSKIFNDEWMADYGFLSRPGGATVGDVLARKEGSLPSFVHVHPSETVREAVDILREYAVSQMPVVKAEPPVMAAEIVGSVAERDLLDALFGGRAQLADRLDKHMSAPLPQVGAGEEVSAAVQALEHSDAAVVLDDGKPTGIVTRQDLLTYLAQD</sequence>
<dbReference type="GO" id="GO:0006535">
    <property type="term" value="P:cysteine biosynthetic process from serine"/>
    <property type="evidence" value="ECO:0007669"/>
    <property type="project" value="InterPro"/>
</dbReference>
<dbReference type="InterPro" id="IPR001216">
    <property type="entry name" value="P-phosphate_BS"/>
</dbReference>
<dbReference type="Proteomes" id="UP000265614">
    <property type="component" value="Unassembled WGS sequence"/>
</dbReference>
<dbReference type="RefSeq" id="WP_119948858.1">
    <property type="nucleotide sequence ID" value="NZ_QZEZ01000001.1"/>
</dbReference>
<organism evidence="13 14">
    <name type="scientific">Vallicoccus soli</name>
    <dbReference type="NCBI Taxonomy" id="2339232"/>
    <lineage>
        <taxon>Bacteria</taxon>
        <taxon>Bacillati</taxon>
        <taxon>Actinomycetota</taxon>
        <taxon>Actinomycetes</taxon>
        <taxon>Motilibacterales</taxon>
        <taxon>Vallicoccaceae</taxon>
        <taxon>Vallicoccus</taxon>
    </lineage>
</organism>
<dbReference type="SMART" id="SM00116">
    <property type="entry name" value="CBS"/>
    <property type="match status" value="2"/>
</dbReference>
<proteinExistence type="inferred from homology"/>
<gene>
    <name evidence="13" type="ORF">D5H78_02920</name>
</gene>
<protein>
    <recommendedName>
        <fullName evidence="8 10">Cystathionine beta-synthase</fullName>
        <ecNumber evidence="4 10">4.2.1.22</ecNumber>
    </recommendedName>
</protein>
<evidence type="ECO:0000313" key="13">
    <source>
        <dbReference type="EMBL" id="RJK97932.1"/>
    </source>
</evidence>
<dbReference type="InterPro" id="IPR050214">
    <property type="entry name" value="Cys_Synth/Cystath_Beta-Synth"/>
</dbReference>
<dbReference type="EMBL" id="QZEZ01000001">
    <property type="protein sequence ID" value="RJK97932.1"/>
    <property type="molecule type" value="Genomic_DNA"/>
</dbReference>
<dbReference type="CDD" id="cd01561">
    <property type="entry name" value="CBS_like"/>
    <property type="match status" value="1"/>
</dbReference>
<dbReference type="GO" id="GO:0004122">
    <property type="term" value="F:cystathionine beta-synthase activity"/>
    <property type="evidence" value="ECO:0007669"/>
    <property type="project" value="UniProtKB-UniRule"/>
</dbReference>
<evidence type="ECO:0000313" key="14">
    <source>
        <dbReference type="Proteomes" id="UP000265614"/>
    </source>
</evidence>
<reference evidence="13 14" key="1">
    <citation type="submission" date="2018-09" db="EMBL/GenBank/DDBJ databases">
        <title>YIM 75000 draft genome.</title>
        <authorList>
            <person name="Tang S."/>
            <person name="Feng Y."/>
        </authorList>
    </citation>
    <scope>NUCLEOTIDE SEQUENCE [LARGE SCALE GENOMIC DNA]</scope>
    <source>
        <strain evidence="13 14">YIM 75000</strain>
    </source>
</reference>
<dbReference type="PROSITE" id="PS00901">
    <property type="entry name" value="CYS_SYNTHASE"/>
    <property type="match status" value="1"/>
</dbReference>
<evidence type="ECO:0000256" key="3">
    <source>
        <dbReference type="ARBA" id="ARBA00007103"/>
    </source>
</evidence>
<evidence type="ECO:0000256" key="1">
    <source>
        <dbReference type="ARBA" id="ARBA00001933"/>
    </source>
</evidence>
<evidence type="ECO:0000256" key="2">
    <source>
        <dbReference type="ARBA" id="ARBA00005003"/>
    </source>
</evidence>
<dbReference type="Pfam" id="PF00571">
    <property type="entry name" value="CBS"/>
    <property type="match status" value="2"/>
</dbReference>
<dbReference type="Gene3D" id="3.10.580.10">
    <property type="entry name" value="CBS-domain"/>
    <property type="match status" value="1"/>
</dbReference>
<dbReference type="InterPro" id="IPR005857">
    <property type="entry name" value="Cysta_beta_synth"/>
</dbReference>
<evidence type="ECO:0000256" key="10">
    <source>
        <dbReference type="NCBIfam" id="TIGR01137"/>
    </source>
</evidence>
<dbReference type="InterPro" id="IPR046353">
    <property type="entry name" value="CBS_C"/>
</dbReference>
<dbReference type="SUPFAM" id="SSF54631">
    <property type="entry name" value="CBS-domain pair"/>
    <property type="match status" value="1"/>
</dbReference>
<evidence type="ECO:0000256" key="7">
    <source>
        <dbReference type="ARBA" id="ARBA00023239"/>
    </source>
</evidence>
<dbReference type="FunFam" id="3.40.50.1100:FF:000118">
    <property type="entry name" value="Related to CYS4-cystathionine beta-synthase"/>
    <property type="match status" value="1"/>
</dbReference>
<comment type="pathway">
    <text evidence="2">Amino-acid biosynthesis; L-cysteine biosynthesis; L-cysteine from L-homocysteine and L-serine: step 1/2.</text>
</comment>
<comment type="similarity">
    <text evidence="3">Belongs to the cysteine synthase/cystathionine beta-synthase family.</text>
</comment>
<accession>A0A3A3Z3F3</accession>
<comment type="cofactor">
    <cofactor evidence="1">
        <name>pyridoxal 5'-phosphate</name>
        <dbReference type="ChEBI" id="CHEBI:597326"/>
    </cofactor>
</comment>
<evidence type="ECO:0000256" key="4">
    <source>
        <dbReference type="ARBA" id="ARBA00012041"/>
    </source>
</evidence>
<evidence type="ECO:0000256" key="5">
    <source>
        <dbReference type="ARBA" id="ARBA00022898"/>
    </source>
</evidence>
<evidence type="ECO:0000256" key="9">
    <source>
        <dbReference type="ARBA" id="ARBA00047490"/>
    </source>
</evidence>
<dbReference type="OrthoDB" id="9805733at2"/>
<dbReference type="Gene3D" id="3.40.50.1100">
    <property type="match status" value="2"/>
</dbReference>
<feature type="domain" description="CBS" evidence="12">
    <location>
        <begin position="335"/>
        <end position="397"/>
    </location>
</feature>
<evidence type="ECO:0000256" key="11">
    <source>
        <dbReference type="PROSITE-ProRule" id="PRU00703"/>
    </source>
</evidence>
<dbReference type="PANTHER" id="PTHR10314">
    <property type="entry name" value="CYSTATHIONINE BETA-SYNTHASE"/>
    <property type="match status" value="1"/>
</dbReference>
<comment type="caution">
    <text evidence="13">The sequence shown here is derived from an EMBL/GenBank/DDBJ whole genome shotgun (WGS) entry which is preliminary data.</text>
</comment>
<dbReference type="FunFam" id="3.40.50.1100:FF:000003">
    <property type="entry name" value="Cystathionine beta-synthase"/>
    <property type="match status" value="1"/>
</dbReference>
<dbReference type="PROSITE" id="PS51371">
    <property type="entry name" value="CBS"/>
    <property type="match status" value="1"/>
</dbReference>
<dbReference type="InterPro" id="IPR046342">
    <property type="entry name" value="CBS_dom_sf"/>
</dbReference>
<evidence type="ECO:0000259" key="12">
    <source>
        <dbReference type="PROSITE" id="PS51371"/>
    </source>
</evidence>
<dbReference type="InterPro" id="IPR001926">
    <property type="entry name" value="TrpB-like_PALP"/>
</dbReference>
<dbReference type="SUPFAM" id="SSF53686">
    <property type="entry name" value="Tryptophan synthase beta subunit-like PLP-dependent enzymes"/>
    <property type="match status" value="1"/>
</dbReference>
<dbReference type="EC" id="4.2.1.22" evidence="4 10"/>
<keyword evidence="5" id="KW-0663">Pyridoxal phosphate</keyword>
<dbReference type="InterPro" id="IPR036052">
    <property type="entry name" value="TrpB-like_PALP_sf"/>
</dbReference>
<dbReference type="UniPathway" id="UPA00136">
    <property type="reaction ID" value="UER00201"/>
</dbReference>
<dbReference type="GO" id="GO:0019343">
    <property type="term" value="P:cysteine biosynthetic process via cystathionine"/>
    <property type="evidence" value="ECO:0007669"/>
    <property type="project" value="InterPro"/>
</dbReference>
<dbReference type="GO" id="GO:0016765">
    <property type="term" value="F:transferase activity, transferring alkyl or aryl (other than methyl) groups"/>
    <property type="evidence" value="ECO:0007669"/>
    <property type="project" value="UniProtKB-ARBA"/>
</dbReference>